<sequence>MSVRLVDPTACVLLVISLFRALLVIPVPTCPRCSCSQSHLSALLLLSVPLVRVALARSAHCPCGSQCPLSVRLAVPTVSTKGCSEWTIGQESQLKASLGRAVEKCLLHYYERLELDSSFIWDLWNYGEPKGAHCDVDPYCMVASQSTITVSTGLTEKVAQTDTAHWTDRGISDHTPQATQETHVARDNTLDSVTIEANLHADGCKLEYKKEGT</sequence>
<feature type="signal peptide" evidence="1">
    <location>
        <begin position="1"/>
        <end position="26"/>
    </location>
</feature>
<feature type="chain" id="PRO_5043642028" evidence="1">
    <location>
        <begin position="27"/>
        <end position="213"/>
    </location>
</feature>
<dbReference type="AlphaFoldDB" id="A0AAV7VYL8"/>
<organism evidence="2 3">
    <name type="scientific">Pleurodeles waltl</name>
    <name type="common">Iberian ribbed newt</name>
    <dbReference type="NCBI Taxonomy" id="8319"/>
    <lineage>
        <taxon>Eukaryota</taxon>
        <taxon>Metazoa</taxon>
        <taxon>Chordata</taxon>
        <taxon>Craniata</taxon>
        <taxon>Vertebrata</taxon>
        <taxon>Euteleostomi</taxon>
        <taxon>Amphibia</taxon>
        <taxon>Batrachia</taxon>
        <taxon>Caudata</taxon>
        <taxon>Salamandroidea</taxon>
        <taxon>Salamandridae</taxon>
        <taxon>Pleurodelinae</taxon>
        <taxon>Pleurodeles</taxon>
    </lineage>
</organism>
<dbReference type="EMBL" id="JANPWB010000002">
    <property type="protein sequence ID" value="KAJ1205481.1"/>
    <property type="molecule type" value="Genomic_DNA"/>
</dbReference>
<protein>
    <submittedName>
        <fullName evidence="2">Uncharacterized protein</fullName>
    </submittedName>
</protein>
<gene>
    <name evidence="2" type="ORF">NDU88_000915</name>
</gene>
<keyword evidence="3" id="KW-1185">Reference proteome</keyword>
<evidence type="ECO:0000313" key="2">
    <source>
        <dbReference type="EMBL" id="KAJ1205481.1"/>
    </source>
</evidence>
<name>A0AAV7VYL8_PLEWA</name>
<evidence type="ECO:0000313" key="3">
    <source>
        <dbReference type="Proteomes" id="UP001066276"/>
    </source>
</evidence>
<keyword evidence="1" id="KW-0732">Signal</keyword>
<reference evidence="2" key="1">
    <citation type="journal article" date="2022" name="bioRxiv">
        <title>Sequencing and chromosome-scale assembly of the giantPleurodeles waltlgenome.</title>
        <authorList>
            <person name="Brown T."/>
            <person name="Elewa A."/>
            <person name="Iarovenko S."/>
            <person name="Subramanian E."/>
            <person name="Araus A.J."/>
            <person name="Petzold A."/>
            <person name="Susuki M."/>
            <person name="Suzuki K.-i.T."/>
            <person name="Hayashi T."/>
            <person name="Toyoda A."/>
            <person name="Oliveira C."/>
            <person name="Osipova E."/>
            <person name="Leigh N.D."/>
            <person name="Simon A."/>
            <person name="Yun M.H."/>
        </authorList>
    </citation>
    <scope>NUCLEOTIDE SEQUENCE</scope>
    <source>
        <strain evidence="2">20211129_DDA</strain>
        <tissue evidence="2">Liver</tissue>
    </source>
</reference>
<accession>A0AAV7VYL8</accession>
<comment type="caution">
    <text evidence="2">The sequence shown here is derived from an EMBL/GenBank/DDBJ whole genome shotgun (WGS) entry which is preliminary data.</text>
</comment>
<evidence type="ECO:0000256" key="1">
    <source>
        <dbReference type="SAM" id="SignalP"/>
    </source>
</evidence>
<proteinExistence type="predicted"/>
<dbReference type="Proteomes" id="UP001066276">
    <property type="component" value="Chromosome 1_2"/>
</dbReference>